<dbReference type="STRING" id="501024.RTCCBAU85039_3585"/>
<evidence type="ECO:0000256" key="2">
    <source>
        <dbReference type="ARBA" id="ARBA00022448"/>
    </source>
</evidence>
<feature type="transmembrane region" description="Helical" evidence="8">
    <location>
        <begin position="378"/>
        <end position="405"/>
    </location>
</feature>
<evidence type="ECO:0000256" key="6">
    <source>
        <dbReference type="ARBA" id="ARBA00023065"/>
    </source>
</evidence>
<evidence type="ECO:0000256" key="7">
    <source>
        <dbReference type="ARBA" id="ARBA00023136"/>
    </source>
</evidence>
<feature type="transmembrane region" description="Helical" evidence="8">
    <location>
        <begin position="101"/>
        <end position="127"/>
    </location>
</feature>
<evidence type="ECO:0000313" key="12">
    <source>
        <dbReference type="Proteomes" id="UP000183063"/>
    </source>
</evidence>
<evidence type="ECO:0000256" key="3">
    <source>
        <dbReference type="ARBA" id="ARBA00022449"/>
    </source>
</evidence>
<keyword evidence="3" id="KW-0050">Antiport</keyword>
<evidence type="ECO:0000256" key="8">
    <source>
        <dbReference type="SAM" id="Phobius"/>
    </source>
</evidence>
<dbReference type="InterPro" id="IPR006153">
    <property type="entry name" value="Cation/H_exchanger_TM"/>
</dbReference>
<dbReference type="PANTHER" id="PTHR32507:SF8">
    <property type="entry name" value="CNH1P"/>
    <property type="match status" value="1"/>
</dbReference>
<evidence type="ECO:0000259" key="9">
    <source>
        <dbReference type="Pfam" id="PF00999"/>
    </source>
</evidence>
<proteinExistence type="predicted"/>
<dbReference type="OrthoDB" id="9810860at2"/>
<name>A0A1H8NX56_9HYPH</name>
<reference evidence="10" key="3">
    <citation type="submission" date="2016-10" db="EMBL/GenBank/DDBJ databases">
        <authorList>
            <person name="de Groot N.N."/>
        </authorList>
    </citation>
    <scope>NUCLEOTIDE SEQUENCE [LARGE SCALE GENOMIC DNA]</scope>
    <source>
        <strain evidence="10">CCBAU85039</strain>
    </source>
</reference>
<evidence type="ECO:0000313" key="13">
    <source>
        <dbReference type="Proteomes" id="UP000198939"/>
    </source>
</evidence>
<keyword evidence="6" id="KW-0406">Ion transport</keyword>
<accession>A0A1H8NX56</accession>
<keyword evidence="13" id="KW-1185">Reference proteome</keyword>
<evidence type="ECO:0000256" key="5">
    <source>
        <dbReference type="ARBA" id="ARBA00022989"/>
    </source>
</evidence>
<reference evidence="11 13" key="2">
    <citation type="submission" date="2016-10" db="EMBL/GenBank/DDBJ databases">
        <authorList>
            <person name="Varghese N."/>
            <person name="Submissions S."/>
        </authorList>
    </citation>
    <scope>NUCLEOTIDE SEQUENCE [LARGE SCALE GENOMIC DNA]</scope>
    <source>
        <strain evidence="11 13">CGMCC 1.7071</strain>
    </source>
</reference>
<feature type="transmembrane region" description="Helical" evidence="8">
    <location>
        <begin position="60"/>
        <end position="80"/>
    </location>
</feature>
<keyword evidence="5 8" id="KW-1133">Transmembrane helix</keyword>
<evidence type="ECO:0000313" key="11">
    <source>
        <dbReference type="EMBL" id="SEO34225.1"/>
    </source>
</evidence>
<dbReference type="EMBL" id="FOCV01000015">
    <property type="protein sequence ID" value="SEO34225.1"/>
    <property type="molecule type" value="Genomic_DNA"/>
</dbReference>
<dbReference type="PANTHER" id="PTHR32507">
    <property type="entry name" value="NA(+)/H(+) ANTIPORTER 1"/>
    <property type="match status" value="1"/>
</dbReference>
<dbReference type="Proteomes" id="UP000198939">
    <property type="component" value="Unassembled WGS sequence"/>
</dbReference>
<dbReference type="GO" id="GO:0015297">
    <property type="term" value="F:antiporter activity"/>
    <property type="evidence" value="ECO:0007669"/>
    <property type="project" value="UniProtKB-KW"/>
</dbReference>
<feature type="transmembrane region" description="Helical" evidence="8">
    <location>
        <begin position="6"/>
        <end position="23"/>
    </location>
</feature>
<feature type="transmembrane region" description="Helical" evidence="8">
    <location>
        <begin position="253"/>
        <end position="271"/>
    </location>
</feature>
<dbReference type="AlphaFoldDB" id="A0A1H8NX56"/>
<evidence type="ECO:0000256" key="1">
    <source>
        <dbReference type="ARBA" id="ARBA00004651"/>
    </source>
</evidence>
<feature type="domain" description="Cation/H+ exchanger transmembrane" evidence="9">
    <location>
        <begin position="14"/>
        <end position="404"/>
    </location>
</feature>
<gene>
    <name evidence="10" type="ORF">RTCCBAU85039_3585</name>
    <name evidence="11" type="ORF">SAMN05216228_1015124</name>
</gene>
<keyword evidence="4 8" id="KW-0812">Transmembrane</keyword>
<sequence>MNSYVATLFILGVIILLTAWLPLALRRLPLSLPICCIAIGVVLSWSPFTPLPQSNPLENIVLAERLTEFVVIVALMGAGLKIDRPPGWRSWTITWRLLGIAMPLSIALIAFLGWSVLGLGVASALLLGAALAPTDPVLAADVQVGPPQTGEEDDIRFALTSEAGLNDGLSFPFVMAAIAIASQAGPGAGWLSHWLAVDVFWKLTAGVAMGWLSGQVLGYLTFKVPKAGRIARTGDGLAALGFTCLSYSATELIHGYGFVAVFVAALTLRNVERHSSYHGELHDFGEQIERLLMMLLLVCFGSTLAEGSLLSLVDWRVAIVAALTLIVVRPLAGWVSLIGSGHRSAEKLIVSIFGIRGLGSIYYLAYASGQAPFERVDVIWATVFLIILISVVVHGVAVTPVMRWIDRERGVDAMRPINRNAGEGGGERVSR</sequence>
<comment type="subcellular location">
    <subcellularLocation>
        <location evidence="1">Cell membrane</location>
        <topology evidence="1">Multi-pass membrane protein</topology>
    </subcellularLocation>
</comment>
<feature type="transmembrane region" description="Helical" evidence="8">
    <location>
        <begin position="317"/>
        <end position="336"/>
    </location>
</feature>
<keyword evidence="7 8" id="KW-0472">Membrane</keyword>
<dbReference type="EMBL" id="FNXB01000018">
    <property type="protein sequence ID" value="SEH99780.1"/>
    <property type="molecule type" value="Genomic_DNA"/>
</dbReference>
<dbReference type="GO" id="GO:0005886">
    <property type="term" value="C:plasma membrane"/>
    <property type="evidence" value="ECO:0007669"/>
    <property type="project" value="UniProtKB-SubCell"/>
</dbReference>
<feature type="transmembrane region" description="Helical" evidence="8">
    <location>
        <begin position="291"/>
        <end position="311"/>
    </location>
</feature>
<dbReference type="Proteomes" id="UP000183063">
    <property type="component" value="Unassembled WGS sequence"/>
</dbReference>
<dbReference type="Pfam" id="PF00999">
    <property type="entry name" value="Na_H_Exchanger"/>
    <property type="match status" value="1"/>
</dbReference>
<evidence type="ECO:0000256" key="4">
    <source>
        <dbReference type="ARBA" id="ARBA00022692"/>
    </source>
</evidence>
<keyword evidence="2" id="KW-0813">Transport</keyword>
<dbReference type="GO" id="GO:1902600">
    <property type="term" value="P:proton transmembrane transport"/>
    <property type="evidence" value="ECO:0007669"/>
    <property type="project" value="InterPro"/>
</dbReference>
<reference evidence="12" key="1">
    <citation type="submission" date="2016-10" db="EMBL/GenBank/DDBJ databases">
        <authorList>
            <person name="Wibberg D."/>
        </authorList>
    </citation>
    <scope>NUCLEOTIDE SEQUENCE [LARGE SCALE GENOMIC DNA]</scope>
</reference>
<feature type="transmembrane region" description="Helical" evidence="8">
    <location>
        <begin position="30"/>
        <end position="48"/>
    </location>
</feature>
<feature type="transmembrane region" description="Helical" evidence="8">
    <location>
        <begin position="203"/>
        <end position="222"/>
    </location>
</feature>
<feature type="transmembrane region" description="Helical" evidence="8">
    <location>
        <begin position="169"/>
        <end position="191"/>
    </location>
</feature>
<organism evidence="10 12">
    <name type="scientific">Rhizobium tibeticum</name>
    <dbReference type="NCBI Taxonomy" id="501024"/>
    <lineage>
        <taxon>Bacteria</taxon>
        <taxon>Pseudomonadati</taxon>
        <taxon>Pseudomonadota</taxon>
        <taxon>Alphaproteobacteria</taxon>
        <taxon>Hyphomicrobiales</taxon>
        <taxon>Rhizobiaceae</taxon>
        <taxon>Rhizobium/Agrobacterium group</taxon>
        <taxon>Rhizobium</taxon>
    </lineage>
</organism>
<protein>
    <submittedName>
        <fullName evidence="10">Potassium/proton antiporter</fullName>
    </submittedName>
    <submittedName>
        <fullName evidence="11">Sodium/proton antiporter, CPA1 family</fullName>
    </submittedName>
</protein>
<evidence type="ECO:0000313" key="10">
    <source>
        <dbReference type="EMBL" id="SEH99780.1"/>
    </source>
</evidence>
<feature type="transmembrane region" description="Helical" evidence="8">
    <location>
        <begin position="348"/>
        <end position="366"/>
    </location>
</feature>
<dbReference type="RefSeq" id="WP_072377326.1">
    <property type="nucleotide sequence ID" value="NZ_FNXB01000018.1"/>
</dbReference>